<comment type="caution">
    <text evidence="1">The sequence shown here is derived from an EMBL/GenBank/DDBJ whole genome shotgun (WGS) entry which is preliminary data.</text>
</comment>
<accession>A0A132P0B6</accession>
<dbReference type="Gene3D" id="1.20.960.30">
    <property type="match status" value="1"/>
</dbReference>
<dbReference type="OrthoDB" id="1367865at2759"/>
<evidence type="ECO:0000313" key="1">
    <source>
        <dbReference type="EMBL" id="KWX15766.1"/>
    </source>
</evidence>
<reference evidence="1 2" key="1">
    <citation type="journal article" date="2015" name="Mol. Biochem. Parasitol.">
        <title>Identification of polymorphic genes for use in assemblage B genotyping assays through comparative genomics of multiple assemblage B Giardia duodenalis isolates.</title>
        <authorList>
            <person name="Wielinga C."/>
            <person name="Thompson R.C."/>
            <person name="Monis P."/>
            <person name="Ryan U."/>
        </authorList>
    </citation>
    <scope>NUCLEOTIDE SEQUENCE [LARGE SCALE GENOMIC DNA]</scope>
    <source>
        <strain evidence="1 2">BAH15c1</strain>
    </source>
</reference>
<dbReference type="EMBL" id="JXTI01000003">
    <property type="protein sequence ID" value="KWX15766.1"/>
    <property type="molecule type" value="Genomic_DNA"/>
</dbReference>
<dbReference type="InterPro" id="IPR006594">
    <property type="entry name" value="LisH"/>
</dbReference>
<dbReference type="SMART" id="SM00667">
    <property type="entry name" value="LisH"/>
    <property type="match status" value="1"/>
</dbReference>
<organism evidence="1 2">
    <name type="scientific">Giardia duodenalis assemblage B</name>
    <dbReference type="NCBI Taxonomy" id="1394984"/>
    <lineage>
        <taxon>Eukaryota</taxon>
        <taxon>Metamonada</taxon>
        <taxon>Diplomonadida</taxon>
        <taxon>Hexamitidae</taxon>
        <taxon>Giardiinae</taxon>
        <taxon>Giardia</taxon>
    </lineage>
</organism>
<sequence length="173" mass="19161">MNPSDIPCLVYNYLRECGYLHSAAALSCEAMIKLADPTLDMVDPGLLRVLIGKGIAYAQLETLCLDSNVSTIDSSAMQTTPIATTSENKQTCVEGIRLMRYPLKYYLRYILADDNYPLRILRFGPSKEPALSARLVVISCHSLHLIDAETRDELASRALDVTEDLAMQAFVCP</sequence>
<protein>
    <submittedName>
        <fullName evidence="1">Putative LisH domain protein</fullName>
    </submittedName>
</protein>
<dbReference type="PROSITE" id="PS50896">
    <property type="entry name" value="LISH"/>
    <property type="match status" value="1"/>
</dbReference>
<evidence type="ECO:0000313" key="2">
    <source>
        <dbReference type="Proteomes" id="UP000070089"/>
    </source>
</evidence>
<dbReference type="AlphaFoldDB" id="A0A132P0B6"/>
<dbReference type="VEuPathDB" id="GiardiaDB:QR46_0222"/>
<gene>
    <name evidence="1" type="ORF">QR46_0222</name>
</gene>
<name>A0A132P0B6_GIAIN</name>
<dbReference type="Proteomes" id="UP000070089">
    <property type="component" value="Unassembled WGS sequence"/>
</dbReference>
<proteinExistence type="predicted"/>